<dbReference type="InterPro" id="IPR018638">
    <property type="entry name" value="DUF2061_membrane"/>
</dbReference>
<feature type="region of interest" description="Disordered" evidence="1">
    <location>
        <begin position="58"/>
        <end position="82"/>
    </location>
</feature>
<reference evidence="3" key="1">
    <citation type="submission" date="2024-06" db="EMBL/GenBank/DDBJ databases">
        <title>Caulobacter inopinatus, sp. nov.</title>
        <authorList>
            <person name="Donachie S.P."/>
        </authorList>
    </citation>
    <scope>NUCLEOTIDE SEQUENCE</scope>
    <source>
        <strain evidence="3">73W</strain>
    </source>
</reference>
<sequence length="82" mass="9062">MRLALKTLTYATMHLTVAVAVAYVLTRSWKVALAVGIIEPMVQTITFNLHERAWTRADKRRAQKDQARVSTEPPSPAASALA</sequence>
<dbReference type="RefSeq" id="WP_369057934.1">
    <property type="nucleotide sequence ID" value="NZ_CP158375.1"/>
</dbReference>
<accession>A0AB39KNH4</accession>
<organism evidence="3">
    <name type="scientific">Caulobacter sp. 73W</name>
    <dbReference type="NCBI Taxonomy" id="3161137"/>
    <lineage>
        <taxon>Bacteria</taxon>
        <taxon>Pseudomonadati</taxon>
        <taxon>Pseudomonadota</taxon>
        <taxon>Alphaproteobacteria</taxon>
        <taxon>Caulobacterales</taxon>
        <taxon>Caulobacteraceae</taxon>
        <taxon>Caulobacter</taxon>
    </lineage>
</organism>
<protein>
    <submittedName>
        <fullName evidence="3">DUF2061 domain-containing protein</fullName>
    </submittedName>
</protein>
<dbReference type="AlphaFoldDB" id="A0AB39KNH4"/>
<evidence type="ECO:0000256" key="1">
    <source>
        <dbReference type="SAM" id="MobiDB-lite"/>
    </source>
</evidence>
<evidence type="ECO:0000313" key="3">
    <source>
        <dbReference type="EMBL" id="XDO95081.1"/>
    </source>
</evidence>
<name>A0AB39KNH4_9CAUL</name>
<proteinExistence type="predicted"/>
<evidence type="ECO:0000259" key="2">
    <source>
        <dbReference type="Pfam" id="PF09834"/>
    </source>
</evidence>
<dbReference type="Pfam" id="PF09834">
    <property type="entry name" value="DUF2061"/>
    <property type="match status" value="1"/>
</dbReference>
<gene>
    <name evidence="3" type="ORF">ABOZ73_09585</name>
</gene>
<dbReference type="EMBL" id="CP158375">
    <property type="protein sequence ID" value="XDO95081.1"/>
    <property type="molecule type" value="Genomic_DNA"/>
</dbReference>
<feature type="domain" description="DUF2061" evidence="2">
    <location>
        <begin position="5"/>
        <end position="55"/>
    </location>
</feature>